<comment type="caution">
    <text evidence="2">The sequence shown here is derived from an EMBL/GenBank/DDBJ whole genome shotgun (WGS) entry which is preliminary data.</text>
</comment>
<sequence>MRALPPLSARYRYRRSSSLTITHCRSSSLLLARASLIVQSPWVDVYLAHRGLLEYISHHPFFHTTHSSSTPGSWEGALRPLEAHNIRGPSEDIGSIEDPSDVVGANGRKRTKKQQAAANRCFRQGVMQVSWIWTSVGILGDDNDVGLNDALHVEWVKARAHALRWNEEVLLLKEEMRHTRTYIEWKAGCLLSEGIAVYAFCQAALHRKLSISFMRLWSASPTTNQVPASQSIIEDDEDVVIDDETYEDDAEDDMED</sequence>
<evidence type="ECO:0000256" key="1">
    <source>
        <dbReference type="SAM" id="MobiDB-lite"/>
    </source>
</evidence>
<dbReference type="GeneID" id="64696585"/>
<dbReference type="Proteomes" id="UP000823399">
    <property type="component" value="Unassembled WGS sequence"/>
</dbReference>
<reference evidence="2" key="1">
    <citation type="journal article" date="2020" name="New Phytol.">
        <title>Comparative genomics reveals dynamic genome evolution in host specialist ectomycorrhizal fungi.</title>
        <authorList>
            <person name="Lofgren L.A."/>
            <person name="Nguyen N.H."/>
            <person name="Vilgalys R."/>
            <person name="Ruytinx J."/>
            <person name="Liao H.L."/>
            <person name="Branco S."/>
            <person name="Kuo A."/>
            <person name="LaButti K."/>
            <person name="Lipzen A."/>
            <person name="Andreopoulos W."/>
            <person name="Pangilinan J."/>
            <person name="Riley R."/>
            <person name="Hundley H."/>
            <person name="Na H."/>
            <person name="Barry K."/>
            <person name="Grigoriev I.V."/>
            <person name="Stajich J.E."/>
            <person name="Kennedy P.G."/>
        </authorList>
    </citation>
    <scope>NUCLEOTIDE SEQUENCE</scope>
    <source>
        <strain evidence="2">FC423</strain>
    </source>
</reference>
<feature type="region of interest" description="Disordered" evidence="1">
    <location>
        <begin position="87"/>
        <end position="108"/>
    </location>
</feature>
<protein>
    <submittedName>
        <fullName evidence="2">Uncharacterized protein</fullName>
    </submittedName>
</protein>
<dbReference type="RefSeq" id="XP_041286777.1">
    <property type="nucleotide sequence ID" value="XM_041434326.1"/>
</dbReference>
<dbReference type="OrthoDB" id="2682805at2759"/>
<name>A0A9P7EWI1_9AGAM</name>
<evidence type="ECO:0000313" key="3">
    <source>
        <dbReference type="Proteomes" id="UP000823399"/>
    </source>
</evidence>
<dbReference type="AlphaFoldDB" id="A0A9P7EWI1"/>
<organism evidence="2 3">
    <name type="scientific">Suillus discolor</name>
    <dbReference type="NCBI Taxonomy" id="1912936"/>
    <lineage>
        <taxon>Eukaryota</taxon>
        <taxon>Fungi</taxon>
        <taxon>Dikarya</taxon>
        <taxon>Basidiomycota</taxon>
        <taxon>Agaricomycotina</taxon>
        <taxon>Agaricomycetes</taxon>
        <taxon>Agaricomycetidae</taxon>
        <taxon>Boletales</taxon>
        <taxon>Suillineae</taxon>
        <taxon>Suillaceae</taxon>
        <taxon>Suillus</taxon>
    </lineage>
</organism>
<evidence type="ECO:0000313" key="2">
    <source>
        <dbReference type="EMBL" id="KAG2092144.1"/>
    </source>
</evidence>
<accession>A0A9P7EWI1</accession>
<keyword evidence="3" id="KW-1185">Reference proteome</keyword>
<gene>
    <name evidence="2" type="ORF">F5147DRAFT_657762</name>
</gene>
<proteinExistence type="predicted"/>
<dbReference type="EMBL" id="JABBWM010000092">
    <property type="protein sequence ID" value="KAG2092144.1"/>
    <property type="molecule type" value="Genomic_DNA"/>
</dbReference>